<dbReference type="InterPro" id="IPR002156">
    <property type="entry name" value="RNaseH_domain"/>
</dbReference>
<proteinExistence type="evidence at transcript level"/>
<dbReference type="Gene3D" id="3.30.420.10">
    <property type="entry name" value="Ribonuclease H-like superfamily/Ribonuclease H"/>
    <property type="match status" value="1"/>
</dbReference>
<dbReference type="GO" id="GO:0003964">
    <property type="term" value="F:RNA-directed DNA polymerase activity"/>
    <property type="evidence" value="ECO:0007669"/>
    <property type="project" value="UniProtKB-KW"/>
</dbReference>
<accession>A0A090X8V1</accession>
<organism evidence="2">
    <name type="scientific">Ixodes ricinus</name>
    <name type="common">Common tick</name>
    <name type="synonym">Acarus ricinus</name>
    <dbReference type="NCBI Taxonomy" id="34613"/>
    <lineage>
        <taxon>Eukaryota</taxon>
        <taxon>Metazoa</taxon>
        <taxon>Ecdysozoa</taxon>
        <taxon>Arthropoda</taxon>
        <taxon>Chelicerata</taxon>
        <taxon>Arachnida</taxon>
        <taxon>Acari</taxon>
        <taxon>Parasitiformes</taxon>
        <taxon>Ixodida</taxon>
        <taxon>Ixodoidea</taxon>
        <taxon>Ixodidae</taxon>
        <taxon>Ixodinae</taxon>
        <taxon>Ixodes</taxon>
    </lineage>
</organism>
<keyword evidence="2" id="KW-0808">Transferase</keyword>
<name>A0A090X8V1_IXORI</name>
<dbReference type="InterPro" id="IPR012337">
    <property type="entry name" value="RNaseH-like_sf"/>
</dbReference>
<dbReference type="GO" id="GO:0003676">
    <property type="term" value="F:nucleic acid binding"/>
    <property type="evidence" value="ECO:0007669"/>
    <property type="project" value="InterPro"/>
</dbReference>
<evidence type="ECO:0000259" key="1">
    <source>
        <dbReference type="PROSITE" id="PS50879"/>
    </source>
</evidence>
<keyword evidence="2" id="KW-0695">RNA-directed DNA polymerase</keyword>
<dbReference type="EMBL" id="GBIH01001693">
    <property type="protein sequence ID" value="JAC93017.1"/>
    <property type="molecule type" value="mRNA"/>
</dbReference>
<dbReference type="SUPFAM" id="SSF53098">
    <property type="entry name" value="Ribonuclease H-like"/>
    <property type="match status" value="1"/>
</dbReference>
<sequence>LGHSVSFQWVPSHCGVTGNEMADSMAEKAHESPQKVLAPFTKSDICSRVAILGKSTATSLWKEDINQSSSLKNIDPHLRFRVPRGLKRRREAVLHRIRLKVAYTNYYLHLIGKLESPNCSVCGTIEDIQHILLQCTSYDGQRKQFLQDIRKSPGSPLTIQHFLGPWNNEDCALNTTKALLRFLTATGLDKRL</sequence>
<feature type="non-terminal residue" evidence="2">
    <location>
        <position position="1"/>
    </location>
</feature>
<dbReference type="InterPro" id="IPR036397">
    <property type="entry name" value="RNaseH_sf"/>
</dbReference>
<dbReference type="PROSITE" id="PS50879">
    <property type="entry name" value="RNASE_H_1"/>
    <property type="match status" value="1"/>
</dbReference>
<evidence type="ECO:0000313" key="2">
    <source>
        <dbReference type="EMBL" id="JAC93017.1"/>
    </source>
</evidence>
<keyword evidence="2" id="KW-0548">Nucleotidyltransferase</keyword>
<dbReference type="GO" id="GO:0004523">
    <property type="term" value="F:RNA-DNA hybrid ribonuclease activity"/>
    <property type="evidence" value="ECO:0007669"/>
    <property type="project" value="InterPro"/>
</dbReference>
<dbReference type="AlphaFoldDB" id="A0A090X8V1"/>
<protein>
    <submittedName>
        <fullName evidence="2">Putative non-ltr rnase hi domain of reverse transcriptases</fullName>
    </submittedName>
</protein>
<feature type="domain" description="RNase H type-1" evidence="1">
    <location>
        <begin position="1"/>
        <end position="31"/>
    </location>
</feature>
<reference evidence="2" key="1">
    <citation type="journal article" date="2015" name="PLoS Negl. Trop. Dis.">
        <title>Deep Sequencing Analysis of the Ixodes ricinus Haemocytome.</title>
        <authorList>
            <person name="Kotsyfakis M."/>
            <person name="Kopacek P."/>
            <person name="Franta Z."/>
            <person name="Pedra J.H."/>
            <person name="Ribeiro J.M."/>
        </authorList>
    </citation>
    <scope>NUCLEOTIDE SEQUENCE</scope>
</reference>